<dbReference type="EMBL" id="CVRI01000067">
    <property type="protein sequence ID" value="CRL06605.1"/>
    <property type="molecule type" value="Genomic_DNA"/>
</dbReference>
<accession>A0A1J1J2D5</accession>
<evidence type="ECO:0000313" key="2">
    <source>
        <dbReference type="Proteomes" id="UP000183832"/>
    </source>
</evidence>
<keyword evidence="2" id="KW-1185">Reference proteome</keyword>
<reference evidence="1 2" key="1">
    <citation type="submission" date="2015-04" db="EMBL/GenBank/DDBJ databases">
        <authorList>
            <person name="Syromyatnikov M.Y."/>
            <person name="Popov V.N."/>
        </authorList>
    </citation>
    <scope>NUCLEOTIDE SEQUENCE [LARGE SCALE GENOMIC DNA]</scope>
</reference>
<dbReference type="Proteomes" id="UP000183832">
    <property type="component" value="Unassembled WGS sequence"/>
</dbReference>
<protein>
    <submittedName>
        <fullName evidence="1">CLUMA_CG019752, isoform A</fullName>
    </submittedName>
</protein>
<sequence length="66" mass="7645">MKFKKHFSAPLAVIQVTNKTHHMAKYNLNFFSSIFCFKPYATFTTQQSNNKEKFSVTHTSPILSET</sequence>
<gene>
    <name evidence="1" type="ORF">CLUMA_CG019752</name>
</gene>
<evidence type="ECO:0000313" key="1">
    <source>
        <dbReference type="EMBL" id="CRL06605.1"/>
    </source>
</evidence>
<proteinExistence type="predicted"/>
<name>A0A1J1J2D5_9DIPT</name>
<organism evidence="1 2">
    <name type="scientific">Clunio marinus</name>
    <dbReference type="NCBI Taxonomy" id="568069"/>
    <lineage>
        <taxon>Eukaryota</taxon>
        <taxon>Metazoa</taxon>
        <taxon>Ecdysozoa</taxon>
        <taxon>Arthropoda</taxon>
        <taxon>Hexapoda</taxon>
        <taxon>Insecta</taxon>
        <taxon>Pterygota</taxon>
        <taxon>Neoptera</taxon>
        <taxon>Endopterygota</taxon>
        <taxon>Diptera</taxon>
        <taxon>Nematocera</taxon>
        <taxon>Chironomoidea</taxon>
        <taxon>Chironomidae</taxon>
        <taxon>Clunio</taxon>
    </lineage>
</organism>
<dbReference type="AlphaFoldDB" id="A0A1J1J2D5"/>